<dbReference type="Gene3D" id="1.10.3730.20">
    <property type="match status" value="2"/>
</dbReference>
<feature type="transmembrane region" description="Helical" evidence="2">
    <location>
        <begin position="119"/>
        <end position="137"/>
    </location>
</feature>
<evidence type="ECO:0000259" key="3">
    <source>
        <dbReference type="Pfam" id="PF00892"/>
    </source>
</evidence>
<feature type="transmembrane region" description="Helical" evidence="2">
    <location>
        <begin position="268"/>
        <end position="285"/>
    </location>
</feature>
<feature type="domain" description="EamA" evidence="3">
    <location>
        <begin position="151"/>
        <end position="284"/>
    </location>
</feature>
<name>A8MJ71_ALKOO</name>
<feature type="transmembrane region" description="Helical" evidence="2">
    <location>
        <begin position="59"/>
        <end position="80"/>
    </location>
</feature>
<feature type="transmembrane region" description="Helical" evidence="2">
    <location>
        <begin position="92"/>
        <end position="113"/>
    </location>
</feature>
<organism evidence="4 5">
    <name type="scientific">Alkaliphilus oremlandii (strain OhILAs)</name>
    <name type="common">Clostridium oremlandii (strain OhILAs)</name>
    <dbReference type="NCBI Taxonomy" id="350688"/>
    <lineage>
        <taxon>Bacteria</taxon>
        <taxon>Bacillati</taxon>
        <taxon>Bacillota</taxon>
        <taxon>Clostridia</taxon>
        <taxon>Peptostreptococcales</taxon>
        <taxon>Natronincolaceae</taxon>
        <taxon>Alkaliphilus</taxon>
    </lineage>
</organism>
<feature type="transmembrane region" description="Helical" evidence="2">
    <location>
        <begin position="34"/>
        <end position="53"/>
    </location>
</feature>
<dbReference type="EMBL" id="CP000853">
    <property type="protein sequence ID" value="ABW19853.1"/>
    <property type="molecule type" value="Genomic_DNA"/>
</dbReference>
<dbReference type="AlphaFoldDB" id="A8MJ71"/>
<reference evidence="5" key="1">
    <citation type="submission" date="2007-10" db="EMBL/GenBank/DDBJ databases">
        <title>Complete genome of Alkaliphilus oremlandii OhILAs.</title>
        <authorList>
            <person name="Copeland A."/>
            <person name="Lucas S."/>
            <person name="Lapidus A."/>
            <person name="Barry K."/>
            <person name="Detter J.C."/>
            <person name="Glavina del Rio T."/>
            <person name="Hammon N."/>
            <person name="Israni S."/>
            <person name="Dalin E."/>
            <person name="Tice H."/>
            <person name="Pitluck S."/>
            <person name="Chain P."/>
            <person name="Malfatti S."/>
            <person name="Shin M."/>
            <person name="Vergez L."/>
            <person name="Schmutz J."/>
            <person name="Larimer F."/>
            <person name="Land M."/>
            <person name="Hauser L."/>
            <person name="Kyrpides N."/>
            <person name="Mikhailova N."/>
            <person name="Stolz J.F."/>
            <person name="Dawson A."/>
            <person name="Fisher E."/>
            <person name="Crable B."/>
            <person name="Perera E."/>
            <person name="Lisak J."/>
            <person name="Ranganathan M."/>
            <person name="Basu P."/>
            <person name="Richardson P."/>
        </authorList>
    </citation>
    <scope>NUCLEOTIDE SEQUENCE [LARGE SCALE GENOMIC DNA]</scope>
    <source>
        <strain evidence="5">OhILAs</strain>
    </source>
</reference>
<evidence type="ECO:0000256" key="2">
    <source>
        <dbReference type="SAM" id="Phobius"/>
    </source>
</evidence>
<feature type="transmembrane region" description="Helical" evidence="2">
    <location>
        <begin position="149"/>
        <end position="167"/>
    </location>
</feature>
<dbReference type="Pfam" id="PF00892">
    <property type="entry name" value="EamA"/>
    <property type="match status" value="2"/>
</dbReference>
<dbReference type="HOGENOM" id="CLU_060016_2_0_9"/>
<sequence length="286" mass="31815">MTGIGFILIILSAVFHAIWNYATKKIQSNTTFIWLFSCISSVVYLPFALISLSANKIHFRFYFILFIMVSAGLHSIYIILLSKGYRVGNLSVIYPLARGTGPLFSTMIAILFLNENASFSALIGIFLMILGIFTITGNPLELLRTNKDISLVYAFLCGLTIASYTIFDKIGVSILMLPPIFLHWSVNVGRALLLTPFALRRKGEIENLVKHHKKEAFTVGILSPLSYILVLTAMIFTPVYYVAPMRELSILVGTFLGVKFLSEELSRTKLIGICIMLIGLITLSLA</sequence>
<evidence type="ECO:0000256" key="1">
    <source>
        <dbReference type="ARBA" id="ARBA00007362"/>
    </source>
</evidence>
<feature type="domain" description="EamA" evidence="3">
    <location>
        <begin position="4"/>
        <end position="136"/>
    </location>
</feature>
<dbReference type="RefSeq" id="WP_012160160.1">
    <property type="nucleotide sequence ID" value="NC_009922.1"/>
</dbReference>
<dbReference type="InterPro" id="IPR037185">
    <property type="entry name" value="EmrE-like"/>
</dbReference>
<dbReference type="eggNOG" id="COG0697">
    <property type="taxonomic scope" value="Bacteria"/>
</dbReference>
<dbReference type="OrthoDB" id="157232at2"/>
<gene>
    <name evidence="4" type="ordered locus">Clos_2320</name>
</gene>
<evidence type="ECO:0000313" key="4">
    <source>
        <dbReference type="EMBL" id="ABW19853.1"/>
    </source>
</evidence>
<feature type="transmembrane region" description="Helical" evidence="2">
    <location>
        <begin position="6"/>
        <end position="22"/>
    </location>
</feature>
<keyword evidence="5" id="KW-1185">Reference proteome</keyword>
<evidence type="ECO:0000313" key="5">
    <source>
        <dbReference type="Proteomes" id="UP000000269"/>
    </source>
</evidence>
<keyword evidence="2" id="KW-0812">Transmembrane</keyword>
<comment type="similarity">
    <text evidence="1">Belongs to the EamA transporter family.</text>
</comment>
<dbReference type="SUPFAM" id="SSF103481">
    <property type="entry name" value="Multidrug resistance efflux transporter EmrE"/>
    <property type="match status" value="2"/>
</dbReference>
<proteinExistence type="inferred from homology"/>
<keyword evidence="2" id="KW-0472">Membrane</keyword>
<keyword evidence="2" id="KW-1133">Transmembrane helix</keyword>
<protein>
    <recommendedName>
        <fullName evidence="3">EamA domain-containing protein</fullName>
    </recommendedName>
</protein>
<dbReference type="InterPro" id="IPR000620">
    <property type="entry name" value="EamA_dom"/>
</dbReference>
<feature type="transmembrane region" description="Helical" evidence="2">
    <location>
        <begin position="173"/>
        <end position="195"/>
    </location>
</feature>
<dbReference type="STRING" id="350688.Clos_2320"/>
<dbReference type="GO" id="GO:0016020">
    <property type="term" value="C:membrane"/>
    <property type="evidence" value="ECO:0007669"/>
    <property type="project" value="InterPro"/>
</dbReference>
<dbReference type="KEGG" id="aoe:Clos_2320"/>
<dbReference type="Proteomes" id="UP000000269">
    <property type="component" value="Chromosome"/>
</dbReference>
<accession>A8MJ71</accession>
<feature type="transmembrane region" description="Helical" evidence="2">
    <location>
        <begin position="216"/>
        <end position="237"/>
    </location>
</feature>